<dbReference type="GO" id="GO:0016787">
    <property type="term" value="F:hydrolase activity"/>
    <property type="evidence" value="ECO:0007669"/>
    <property type="project" value="UniProtKB-KW"/>
</dbReference>
<keyword evidence="2" id="KW-0378">Hydrolase</keyword>
<organism evidence="2 3">
    <name type="scientific">Ligilactobacillus pabuli</name>
    <dbReference type="NCBI Taxonomy" id="2886039"/>
    <lineage>
        <taxon>Bacteria</taxon>
        <taxon>Bacillati</taxon>
        <taxon>Bacillota</taxon>
        <taxon>Bacilli</taxon>
        <taxon>Lactobacillales</taxon>
        <taxon>Lactobacillaceae</taxon>
        <taxon>Ligilactobacillus</taxon>
    </lineage>
</organism>
<dbReference type="InterPro" id="IPR029058">
    <property type="entry name" value="AB_hydrolase_fold"/>
</dbReference>
<sequence length="310" mass="34765">MSKKKKILFSLLTVIVLAIVGGLGYAGNYLVTYAFDNSHHSASPATGQKHLDQEWLKHQKSSTQKWSLRADKTKQKLVGFYYPAAKSTKKTIVVAHGYQGTHYEMASYIRMFHRQGYNVLAPDDRGSGQSSGRYTTFGYPDSRDYLGWVKQVIAKNGSDSKIGLFGVSMGGATVMMMSGLKLPAQVKAIIEDCGYDSVANELAYQLKQQFDMPKEPLISASLLVAQFRVGYNFRQGNSVKALQKNHLPTFFIHGQKDTFVPTEMVYKNYAATQGKKQLWVTANTKHADSQKNYPNQYNQKTASFFAKYLQ</sequence>
<comment type="caution">
    <text evidence="2">The sequence shown here is derived from an EMBL/GenBank/DDBJ whole genome shotgun (WGS) entry which is preliminary data.</text>
</comment>
<dbReference type="RefSeq" id="WP_244055841.1">
    <property type="nucleotide sequence ID" value="NZ_BQXH01000015.1"/>
</dbReference>
<dbReference type="InterPro" id="IPR000073">
    <property type="entry name" value="AB_hydrolase_1"/>
</dbReference>
<dbReference type="PANTHER" id="PTHR43358:SF4">
    <property type="entry name" value="ALPHA_BETA HYDROLASE FOLD-1 DOMAIN-CONTAINING PROTEIN"/>
    <property type="match status" value="1"/>
</dbReference>
<feature type="domain" description="AB hydrolase-1" evidence="1">
    <location>
        <begin position="91"/>
        <end position="210"/>
    </location>
</feature>
<accession>A0ABQ5JLU8</accession>
<proteinExistence type="predicted"/>
<dbReference type="InterPro" id="IPR052920">
    <property type="entry name" value="DNA-binding_regulatory"/>
</dbReference>
<evidence type="ECO:0000313" key="3">
    <source>
        <dbReference type="Proteomes" id="UP001055149"/>
    </source>
</evidence>
<dbReference type="Proteomes" id="UP001055149">
    <property type="component" value="Unassembled WGS sequence"/>
</dbReference>
<evidence type="ECO:0000313" key="2">
    <source>
        <dbReference type="EMBL" id="GKS81925.1"/>
    </source>
</evidence>
<dbReference type="PANTHER" id="PTHR43358">
    <property type="entry name" value="ALPHA/BETA-HYDROLASE"/>
    <property type="match status" value="1"/>
</dbReference>
<name>A0ABQ5JLU8_9LACO</name>
<dbReference type="SUPFAM" id="SSF53474">
    <property type="entry name" value="alpha/beta-Hydrolases"/>
    <property type="match status" value="1"/>
</dbReference>
<dbReference type="Gene3D" id="3.40.50.1820">
    <property type="entry name" value="alpha/beta hydrolase"/>
    <property type="match status" value="1"/>
</dbReference>
<reference evidence="2" key="1">
    <citation type="journal article" date="2022" name="Int. J. Syst. Evol. Microbiol.">
        <title>A novel species of lactic acid bacteria, Ligilactobacillus pabuli sp. nov., isolated from alfalfa silage.</title>
        <authorList>
            <person name="Tohno M."/>
            <person name="Tanizawa Y."/>
            <person name="Sawada H."/>
            <person name="Sakamoto M."/>
            <person name="Ohkuma M."/>
            <person name="Kobayashi H."/>
        </authorList>
    </citation>
    <scope>NUCLEOTIDE SEQUENCE</scope>
    <source>
        <strain evidence="2">AF129</strain>
    </source>
</reference>
<gene>
    <name evidence="2" type="ORF">LPAF129_16110</name>
</gene>
<dbReference type="EMBL" id="BQXH01000015">
    <property type="protein sequence ID" value="GKS81925.1"/>
    <property type="molecule type" value="Genomic_DNA"/>
</dbReference>
<evidence type="ECO:0000259" key="1">
    <source>
        <dbReference type="Pfam" id="PF00561"/>
    </source>
</evidence>
<keyword evidence="3" id="KW-1185">Reference proteome</keyword>
<dbReference type="Pfam" id="PF00561">
    <property type="entry name" value="Abhydrolase_1"/>
    <property type="match status" value="1"/>
</dbReference>
<protein>
    <submittedName>
        <fullName evidence="2">Alpha/beta hydrolase</fullName>
    </submittedName>
</protein>